<comment type="caution">
    <text evidence="1">The sequence shown here is derived from an EMBL/GenBank/DDBJ whole genome shotgun (WGS) entry which is preliminary data.</text>
</comment>
<evidence type="ECO:0000313" key="1">
    <source>
        <dbReference type="EMBL" id="MDW9257718.1"/>
    </source>
</evidence>
<gene>
    <name evidence="1" type="ORF">C7S16_1290</name>
</gene>
<name>A0AAW9D6S6_BURTH</name>
<dbReference type="EMBL" id="QXCT01000002">
    <property type="protein sequence ID" value="MDW9257718.1"/>
    <property type="molecule type" value="Genomic_DNA"/>
</dbReference>
<sequence>MGGHLADICLRIRNWVRVYLVGPAREAGWMAMRRFAGDPHALRAIDGLATRSQKAAETASDVEIRYRAHPALDRRDKARSIIRLRISTRLDAASDRCASAYGAVFRQRIAHADGLGSS</sequence>
<dbReference type="AlphaFoldDB" id="A0AAW9D6S6"/>
<proteinExistence type="predicted"/>
<protein>
    <submittedName>
        <fullName evidence="1">Uncharacterized protein</fullName>
    </submittedName>
</protein>
<reference evidence="1" key="1">
    <citation type="submission" date="2018-08" db="EMBL/GenBank/DDBJ databases">
        <title>Identification of Burkholderia cepacia strains that express a Burkholderia pseudomallei-like capsular polysaccharide.</title>
        <authorList>
            <person name="Burtnick M.N."/>
            <person name="Vongsouvath M."/>
            <person name="Newton P."/>
            <person name="Wuthiekanun V."/>
            <person name="Limmathurotsakul D."/>
            <person name="Brett P.J."/>
            <person name="Chantratita N."/>
            <person name="Dance D.A."/>
        </authorList>
    </citation>
    <scope>NUCLEOTIDE SEQUENCE</scope>
    <source>
        <strain evidence="1">SBXCC001</strain>
    </source>
</reference>
<evidence type="ECO:0000313" key="2">
    <source>
        <dbReference type="Proteomes" id="UP001272137"/>
    </source>
</evidence>
<organism evidence="1 2">
    <name type="scientific">Burkholderia thailandensis</name>
    <dbReference type="NCBI Taxonomy" id="57975"/>
    <lineage>
        <taxon>Bacteria</taxon>
        <taxon>Pseudomonadati</taxon>
        <taxon>Pseudomonadota</taxon>
        <taxon>Betaproteobacteria</taxon>
        <taxon>Burkholderiales</taxon>
        <taxon>Burkholderiaceae</taxon>
        <taxon>Burkholderia</taxon>
        <taxon>pseudomallei group</taxon>
    </lineage>
</organism>
<dbReference type="Proteomes" id="UP001272137">
    <property type="component" value="Unassembled WGS sequence"/>
</dbReference>
<accession>A0AAW9D6S6</accession>